<reference evidence="8" key="1">
    <citation type="submission" date="2020-09" db="EMBL/GenBank/DDBJ databases">
        <title>First Report of a novel Colistin-Resistant species of Enterobacter cloacae complex Producing MCR-5 isolated from hospital sewage water.</title>
        <authorList>
            <person name="Zhou K."/>
        </authorList>
    </citation>
    <scope>NUCLEOTIDE SEQUENCE [LARGE SCALE GENOMIC DNA]</scope>
    <source>
        <strain evidence="8">HSW1412</strain>
    </source>
</reference>
<evidence type="ECO:0000256" key="6">
    <source>
        <dbReference type="SAM" id="SignalP"/>
    </source>
</evidence>
<dbReference type="EMBL" id="CP061801">
    <property type="protein sequence ID" value="QPK01323.1"/>
    <property type="molecule type" value="Genomic_DNA"/>
</dbReference>
<evidence type="ECO:0000313" key="8">
    <source>
        <dbReference type="EMBL" id="QPK01323.1"/>
    </source>
</evidence>
<dbReference type="InterPro" id="IPR000259">
    <property type="entry name" value="Adhesion_dom_fimbrial"/>
</dbReference>
<dbReference type="InterPro" id="IPR008966">
    <property type="entry name" value="Adhesion_dom_sf"/>
</dbReference>
<dbReference type="PANTHER" id="PTHR33420">
    <property type="entry name" value="FIMBRIAL SUBUNIT ELFA-RELATED"/>
    <property type="match status" value="1"/>
</dbReference>
<name>A0A7T0DXT4_9ENTR</name>
<proteinExistence type="inferred from homology"/>
<dbReference type="NCBIfam" id="NF011820">
    <property type="entry name" value="PRK15292.1"/>
    <property type="match status" value="1"/>
</dbReference>
<sequence>MRQKLLLLLILLLPGYSWACETGSTANLNITTLPPQILLSAGNYAAGTVLYDSGRLSAGQGNLQNCFDTVKGSLNWKNQPFTVGNMIGDHIYATSIGNLGIRVNVWLNVEGSGSGKNDIKADYSQHYAGEQNINLGGNGSGFLDPAGYTSSKFNPDYQLQLIALGGAIPKSSLQFSGPLVEFFVDDSDRDFADSTHSTLTITGNTEINLTPMGCNASTSSLTFNMGSVSIGEFRNAQTAGYAEQHMTLSCEPGTNVSVRVTATPASGDNLNNSVIALTPDAANATGVGVQLSWGGEVLQLNTDLQMFLSQRIQNSMGDGSESYATFGSPDNPGGASASNELTFSTRYYKTASEVSAGKANATGTLTFTYN</sequence>
<dbReference type="AlphaFoldDB" id="A0A7T0DXT4"/>
<evidence type="ECO:0000256" key="2">
    <source>
        <dbReference type="ARBA" id="ARBA00006671"/>
    </source>
</evidence>
<evidence type="ECO:0000256" key="3">
    <source>
        <dbReference type="ARBA" id="ARBA00022729"/>
    </source>
</evidence>
<keyword evidence="3 6" id="KW-0732">Signal</keyword>
<dbReference type="Gene3D" id="2.60.40.1090">
    <property type="entry name" value="Fimbrial-type adhesion domain"/>
    <property type="match status" value="1"/>
</dbReference>
<dbReference type="InterPro" id="IPR036937">
    <property type="entry name" value="Adhesion_dom_fimbrial_sf"/>
</dbReference>
<evidence type="ECO:0000256" key="1">
    <source>
        <dbReference type="ARBA" id="ARBA00004561"/>
    </source>
</evidence>
<dbReference type="SUPFAM" id="SSF49401">
    <property type="entry name" value="Bacterial adhesins"/>
    <property type="match status" value="1"/>
</dbReference>
<gene>
    <name evidence="8" type="ORF">IDM36_04035</name>
</gene>
<dbReference type="Pfam" id="PF00419">
    <property type="entry name" value="Fimbrial"/>
    <property type="match status" value="1"/>
</dbReference>
<keyword evidence="4" id="KW-0281">Fimbrium</keyword>
<evidence type="ECO:0000259" key="7">
    <source>
        <dbReference type="Pfam" id="PF00419"/>
    </source>
</evidence>
<organism evidence="8">
    <name type="scientific">Enterobacter mori</name>
    <dbReference type="NCBI Taxonomy" id="539813"/>
    <lineage>
        <taxon>Bacteria</taxon>
        <taxon>Pseudomonadati</taxon>
        <taxon>Pseudomonadota</taxon>
        <taxon>Gammaproteobacteria</taxon>
        <taxon>Enterobacterales</taxon>
        <taxon>Enterobacteriaceae</taxon>
        <taxon>Enterobacter</taxon>
    </lineage>
</organism>
<comment type="similarity">
    <text evidence="2">Belongs to the fimbrial protein family.</text>
</comment>
<feature type="region of interest" description="Disordered" evidence="5">
    <location>
        <begin position="319"/>
        <end position="338"/>
    </location>
</feature>
<dbReference type="Gene3D" id="2.60.40.3310">
    <property type="match status" value="1"/>
</dbReference>
<accession>A0A7T0DXT4</accession>
<dbReference type="PANTHER" id="PTHR33420:SF12">
    <property type="entry name" value="FIMBRIN-LIKE PROTEIN FIMI-RELATED"/>
    <property type="match status" value="1"/>
</dbReference>
<evidence type="ECO:0000256" key="4">
    <source>
        <dbReference type="ARBA" id="ARBA00023263"/>
    </source>
</evidence>
<protein>
    <submittedName>
        <fullName evidence="8">Type 1 fimbrial protein</fullName>
    </submittedName>
</protein>
<feature type="chain" id="PRO_5033044355" evidence="6">
    <location>
        <begin position="20"/>
        <end position="370"/>
    </location>
</feature>
<dbReference type="GO" id="GO:0009289">
    <property type="term" value="C:pilus"/>
    <property type="evidence" value="ECO:0007669"/>
    <property type="project" value="UniProtKB-SubCell"/>
</dbReference>
<feature type="signal peptide" evidence="6">
    <location>
        <begin position="1"/>
        <end position="19"/>
    </location>
</feature>
<comment type="subcellular location">
    <subcellularLocation>
        <location evidence="1">Fimbrium</location>
    </subcellularLocation>
</comment>
<evidence type="ECO:0000256" key="5">
    <source>
        <dbReference type="SAM" id="MobiDB-lite"/>
    </source>
</evidence>
<feature type="domain" description="Fimbrial-type adhesion" evidence="7">
    <location>
        <begin position="209"/>
        <end position="369"/>
    </location>
</feature>
<dbReference type="GO" id="GO:0043709">
    <property type="term" value="P:cell adhesion involved in single-species biofilm formation"/>
    <property type="evidence" value="ECO:0007669"/>
    <property type="project" value="TreeGrafter"/>
</dbReference>
<dbReference type="InterPro" id="IPR050263">
    <property type="entry name" value="Bact_Fimbrial_Adh_Pro"/>
</dbReference>